<sequence>MFFGSDLRRLRLVDCARVSDDGLIEIAPRLYLLEELQLCHCKLSTEVVQAFGDGCPQLESFRLNYPRGSGFDEYALPIAKSMPQLRHLHLFGNKLTKDGLRTILDGCTRLESLDLRQCSYLFLDADLLKRCADAGIKKLRLPKDSIDDYEYDVESLDDEEDDDGSDDDFSDDSDLQSSDEE</sequence>
<dbReference type="Gene3D" id="3.80.10.10">
    <property type="entry name" value="Ribonuclease Inhibitor"/>
    <property type="match status" value="1"/>
</dbReference>
<dbReference type="PANTHER" id="PTHR38926:SF2">
    <property type="entry name" value="F-BOX_LRR-REPEAT PROTEIN 21-RELATED"/>
    <property type="match status" value="1"/>
</dbReference>
<dbReference type="Proteomes" id="UP000195402">
    <property type="component" value="Unassembled WGS sequence"/>
</dbReference>
<dbReference type="InParanoid" id="A0A200PPP3"/>
<keyword evidence="3" id="KW-1185">Reference proteome</keyword>
<dbReference type="SUPFAM" id="SSF52047">
    <property type="entry name" value="RNI-like"/>
    <property type="match status" value="1"/>
</dbReference>
<dbReference type="OrthoDB" id="2095648at2759"/>
<evidence type="ECO:0000313" key="2">
    <source>
        <dbReference type="EMBL" id="OVA00185.1"/>
    </source>
</evidence>
<reference evidence="2 3" key="1">
    <citation type="journal article" date="2017" name="Mol. Plant">
        <title>The Genome of Medicinal Plant Macleaya cordata Provides New Insights into Benzylisoquinoline Alkaloids Metabolism.</title>
        <authorList>
            <person name="Liu X."/>
            <person name="Liu Y."/>
            <person name="Huang P."/>
            <person name="Ma Y."/>
            <person name="Qing Z."/>
            <person name="Tang Q."/>
            <person name="Cao H."/>
            <person name="Cheng P."/>
            <person name="Zheng Y."/>
            <person name="Yuan Z."/>
            <person name="Zhou Y."/>
            <person name="Liu J."/>
            <person name="Tang Z."/>
            <person name="Zhuo Y."/>
            <person name="Zhang Y."/>
            <person name="Yu L."/>
            <person name="Huang J."/>
            <person name="Yang P."/>
            <person name="Peng Q."/>
            <person name="Zhang J."/>
            <person name="Jiang W."/>
            <person name="Zhang Z."/>
            <person name="Lin K."/>
            <person name="Ro D.K."/>
            <person name="Chen X."/>
            <person name="Xiong X."/>
            <person name="Shang Y."/>
            <person name="Huang S."/>
            <person name="Zeng J."/>
        </authorList>
    </citation>
    <scope>NUCLEOTIDE SEQUENCE [LARGE SCALE GENOMIC DNA]</scope>
    <source>
        <strain evidence="3">cv. BLH2017</strain>
        <tissue evidence="2">Root</tissue>
    </source>
</reference>
<dbReference type="SMART" id="SM00367">
    <property type="entry name" value="LRR_CC"/>
    <property type="match status" value="3"/>
</dbReference>
<accession>A0A200PPP3</accession>
<dbReference type="PANTHER" id="PTHR38926">
    <property type="entry name" value="F-BOX DOMAIN CONTAINING PROTEIN, EXPRESSED"/>
    <property type="match status" value="1"/>
</dbReference>
<evidence type="ECO:0000256" key="1">
    <source>
        <dbReference type="SAM" id="MobiDB-lite"/>
    </source>
</evidence>
<dbReference type="AlphaFoldDB" id="A0A200PPP3"/>
<organism evidence="2 3">
    <name type="scientific">Macleaya cordata</name>
    <name type="common">Five-seeded plume-poppy</name>
    <name type="synonym">Bocconia cordata</name>
    <dbReference type="NCBI Taxonomy" id="56857"/>
    <lineage>
        <taxon>Eukaryota</taxon>
        <taxon>Viridiplantae</taxon>
        <taxon>Streptophyta</taxon>
        <taxon>Embryophyta</taxon>
        <taxon>Tracheophyta</taxon>
        <taxon>Spermatophyta</taxon>
        <taxon>Magnoliopsida</taxon>
        <taxon>Ranunculales</taxon>
        <taxon>Papaveraceae</taxon>
        <taxon>Papaveroideae</taxon>
        <taxon>Macleaya</taxon>
    </lineage>
</organism>
<dbReference type="Pfam" id="PF13516">
    <property type="entry name" value="LRR_6"/>
    <property type="match status" value="2"/>
</dbReference>
<comment type="caution">
    <text evidence="2">The sequence shown here is derived from an EMBL/GenBank/DDBJ whole genome shotgun (WGS) entry which is preliminary data.</text>
</comment>
<evidence type="ECO:0000313" key="3">
    <source>
        <dbReference type="Proteomes" id="UP000195402"/>
    </source>
</evidence>
<dbReference type="InterPro" id="IPR032675">
    <property type="entry name" value="LRR_dom_sf"/>
</dbReference>
<feature type="region of interest" description="Disordered" evidence="1">
    <location>
        <begin position="150"/>
        <end position="181"/>
    </location>
</feature>
<name>A0A200PPP3_MACCD</name>
<dbReference type="InterPro" id="IPR006553">
    <property type="entry name" value="Leu-rich_rpt_Cys-con_subtyp"/>
</dbReference>
<dbReference type="OMA" id="ESEHNEY"/>
<dbReference type="STRING" id="56857.A0A200PPP3"/>
<gene>
    <name evidence="2" type="ORF">BVC80_1673g26</name>
</gene>
<dbReference type="InterPro" id="IPR001611">
    <property type="entry name" value="Leu-rich_rpt"/>
</dbReference>
<dbReference type="EMBL" id="MVGT01004351">
    <property type="protein sequence ID" value="OVA00185.1"/>
    <property type="molecule type" value="Genomic_DNA"/>
</dbReference>
<protein>
    <submittedName>
        <fullName evidence="2">Leucine-rich repeat</fullName>
    </submittedName>
</protein>
<proteinExistence type="predicted"/>